<dbReference type="STRING" id="1114972.FD35_GL001964"/>
<name>A0A0R1RPM0_9LACO</name>
<organism evidence="1 2">
    <name type="scientific">Furfurilactobacillus rossiae DSM 15814</name>
    <dbReference type="NCBI Taxonomy" id="1114972"/>
    <lineage>
        <taxon>Bacteria</taxon>
        <taxon>Bacillati</taxon>
        <taxon>Bacillota</taxon>
        <taxon>Bacilli</taxon>
        <taxon>Lactobacillales</taxon>
        <taxon>Lactobacillaceae</taxon>
        <taxon>Furfurilactobacillus</taxon>
    </lineage>
</organism>
<evidence type="ECO:0000313" key="1">
    <source>
        <dbReference type="EMBL" id="KRL56330.1"/>
    </source>
</evidence>
<evidence type="ECO:0000313" key="2">
    <source>
        <dbReference type="Proteomes" id="UP000051999"/>
    </source>
</evidence>
<gene>
    <name evidence="1" type="ORF">FD35_GL001964</name>
</gene>
<dbReference type="AlphaFoldDB" id="A0A0R1RPM0"/>
<sequence length="97" mass="11032">MLKDSRDLISAKVIVAQCPTLVAETETGQKFEVNVTRQQKRDPLFWTTIADILREGIWVPVTKTYHQLCDNGWLVNPSNRLVPAVASEGIFDYNNQK</sequence>
<accession>A0A0R1RPM0</accession>
<protein>
    <submittedName>
        <fullName evidence="1">Uncharacterized protein</fullName>
    </submittedName>
</protein>
<dbReference type="PATRIC" id="fig|1114972.6.peg.2007"/>
<dbReference type="eggNOG" id="ENOG502ZMQP">
    <property type="taxonomic scope" value="Bacteria"/>
</dbReference>
<comment type="caution">
    <text evidence="1">The sequence shown here is derived from an EMBL/GenBank/DDBJ whole genome shotgun (WGS) entry which is preliminary data.</text>
</comment>
<keyword evidence="2" id="KW-1185">Reference proteome</keyword>
<dbReference type="EMBL" id="AZFF01000004">
    <property type="protein sequence ID" value="KRL56330.1"/>
    <property type="molecule type" value="Genomic_DNA"/>
</dbReference>
<reference evidence="1 2" key="1">
    <citation type="journal article" date="2015" name="Genome Announc.">
        <title>Expanding the biotechnology potential of lactobacilli through comparative genomics of 213 strains and associated genera.</title>
        <authorList>
            <person name="Sun Z."/>
            <person name="Harris H.M."/>
            <person name="McCann A."/>
            <person name="Guo C."/>
            <person name="Argimon S."/>
            <person name="Zhang W."/>
            <person name="Yang X."/>
            <person name="Jeffery I.B."/>
            <person name="Cooney J.C."/>
            <person name="Kagawa T.F."/>
            <person name="Liu W."/>
            <person name="Song Y."/>
            <person name="Salvetti E."/>
            <person name="Wrobel A."/>
            <person name="Rasinkangas P."/>
            <person name="Parkhill J."/>
            <person name="Rea M.C."/>
            <person name="O'Sullivan O."/>
            <person name="Ritari J."/>
            <person name="Douillard F.P."/>
            <person name="Paul Ross R."/>
            <person name="Yang R."/>
            <person name="Briner A.E."/>
            <person name="Felis G.E."/>
            <person name="de Vos W.M."/>
            <person name="Barrangou R."/>
            <person name="Klaenhammer T.R."/>
            <person name="Caufield P.W."/>
            <person name="Cui Y."/>
            <person name="Zhang H."/>
            <person name="O'Toole P.W."/>
        </authorList>
    </citation>
    <scope>NUCLEOTIDE SEQUENCE [LARGE SCALE GENOMIC DNA]</scope>
    <source>
        <strain evidence="1 2">DSM 15814</strain>
    </source>
</reference>
<proteinExistence type="predicted"/>
<dbReference type="Proteomes" id="UP000051999">
    <property type="component" value="Unassembled WGS sequence"/>
</dbReference>
<dbReference type="OrthoDB" id="2156798at2"/>
<dbReference type="RefSeq" id="WP_017262619.1">
    <property type="nucleotide sequence ID" value="NZ_AZFF01000004.1"/>
</dbReference>